<sequence>MLRSSALRVVRQAPLSRAASTQVAPVSLSNIEVSWKNLSPAEQEQTFKHLEELQKKDWKELSLDEKKAAYYVAFGPHGPRAPLEVNTGKTIGGVIAALGAASVLFYLMRKNAQETPKTLSKEWQEESNARLREQQADPFTGLSSKNYQGKGQVTF</sequence>
<comment type="pathway">
    <text evidence="2">Energy metabolism; oxidative phosphorylation.</text>
</comment>
<feature type="transmembrane region" description="Helical" evidence="12">
    <location>
        <begin position="90"/>
        <end position="108"/>
    </location>
</feature>
<gene>
    <name evidence="13" type="ORF">AAT19DRAFT_13628</name>
</gene>
<dbReference type="FunFam" id="1.10.442.10:FF:000002">
    <property type="entry name" value="Cytochrome c oxidase subunit V"/>
    <property type="match status" value="1"/>
</dbReference>
<feature type="compositionally biased region" description="Polar residues" evidence="11">
    <location>
        <begin position="141"/>
        <end position="155"/>
    </location>
</feature>
<evidence type="ECO:0000256" key="5">
    <source>
        <dbReference type="ARBA" id="ARBA00022792"/>
    </source>
</evidence>
<protein>
    <submittedName>
        <fullName evidence="13">Cytochrome c oxidase subunit IV</fullName>
    </submittedName>
</protein>
<dbReference type="GO" id="GO:0005743">
    <property type="term" value="C:mitochondrial inner membrane"/>
    <property type="evidence" value="ECO:0007669"/>
    <property type="project" value="UniProtKB-SubCell"/>
</dbReference>
<dbReference type="Proteomes" id="UP000239560">
    <property type="component" value="Unassembled WGS sequence"/>
</dbReference>
<accession>A0A2T0AC31</accession>
<dbReference type="Gene3D" id="1.10.442.10">
    <property type="entry name" value="Cytochrome c oxidase subunit IV"/>
    <property type="match status" value="1"/>
</dbReference>
<evidence type="ECO:0000256" key="2">
    <source>
        <dbReference type="ARBA" id="ARBA00004673"/>
    </source>
</evidence>
<feature type="region of interest" description="Disordered" evidence="11">
    <location>
        <begin position="135"/>
        <end position="155"/>
    </location>
</feature>
<dbReference type="GO" id="GO:0045277">
    <property type="term" value="C:respiratory chain complex IV"/>
    <property type="evidence" value="ECO:0007669"/>
    <property type="project" value="InterPro"/>
</dbReference>
<evidence type="ECO:0000256" key="10">
    <source>
        <dbReference type="ARBA" id="ARBA00023136"/>
    </source>
</evidence>
<evidence type="ECO:0000256" key="3">
    <source>
        <dbReference type="ARBA" id="ARBA00008135"/>
    </source>
</evidence>
<proteinExistence type="inferred from homology"/>
<evidence type="ECO:0000256" key="12">
    <source>
        <dbReference type="SAM" id="Phobius"/>
    </source>
</evidence>
<evidence type="ECO:0000256" key="1">
    <source>
        <dbReference type="ARBA" id="ARBA00004434"/>
    </source>
</evidence>
<dbReference type="CDD" id="cd00922">
    <property type="entry name" value="Cyt_c_Oxidase_IV"/>
    <property type="match status" value="1"/>
</dbReference>
<evidence type="ECO:0000256" key="7">
    <source>
        <dbReference type="ARBA" id="ARBA00022989"/>
    </source>
</evidence>
<dbReference type="InterPro" id="IPR036639">
    <property type="entry name" value="Cyt_c_oxidase_su4_sf"/>
</dbReference>
<keyword evidence="4 12" id="KW-0812">Transmembrane</keyword>
<dbReference type="GO" id="GO:0016491">
    <property type="term" value="F:oxidoreductase activity"/>
    <property type="evidence" value="ECO:0007669"/>
    <property type="project" value="UniProtKB-KW"/>
</dbReference>
<organism evidence="13 14">
    <name type="scientific">Rhodotorula toruloides</name>
    <name type="common">Yeast</name>
    <name type="synonym">Rhodosporidium toruloides</name>
    <dbReference type="NCBI Taxonomy" id="5286"/>
    <lineage>
        <taxon>Eukaryota</taxon>
        <taxon>Fungi</taxon>
        <taxon>Dikarya</taxon>
        <taxon>Basidiomycota</taxon>
        <taxon>Pucciniomycotina</taxon>
        <taxon>Microbotryomycetes</taxon>
        <taxon>Sporidiobolales</taxon>
        <taxon>Sporidiobolaceae</taxon>
        <taxon>Rhodotorula</taxon>
    </lineage>
</organism>
<dbReference type="AlphaFoldDB" id="A0A2T0AC31"/>
<evidence type="ECO:0000256" key="9">
    <source>
        <dbReference type="ARBA" id="ARBA00023128"/>
    </source>
</evidence>
<evidence type="ECO:0000313" key="13">
    <source>
        <dbReference type="EMBL" id="PRQ75571.1"/>
    </source>
</evidence>
<dbReference type="EMBL" id="LCTV02000004">
    <property type="protein sequence ID" value="PRQ75571.1"/>
    <property type="molecule type" value="Genomic_DNA"/>
</dbReference>
<evidence type="ECO:0000256" key="11">
    <source>
        <dbReference type="SAM" id="MobiDB-lite"/>
    </source>
</evidence>
<evidence type="ECO:0000256" key="6">
    <source>
        <dbReference type="ARBA" id="ARBA00022946"/>
    </source>
</evidence>
<keyword evidence="7 12" id="KW-1133">Transmembrane helix</keyword>
<evidence type="ECO:0000256" key="4">
    <source>
        <dbReference type="ARBA" id="ARBA00022692"/>
    </source>
</evidence>
<dbReference type="SUPFAM" id="SSF81406">
    <property type="entry name" value="Mitochondrial cytochrome c oxidase subunit IV"/>
    <property type="match status" value="1"/>
</dbReference>
<keyword evidence="5" id="KW-0999">Mitochondrion inner membrane</keyword>
<dbReference type="InterPro" id="IPR004203">
    <property type="entry name" value="Cyt_c_oxidase_su4_fam"/>
</dbReference>
<keyword evidence="10 12" id="KW-0472">Membrane</keyword>
<dbReference type="Pfam" id="PF02936">
    <property type="entry name" value="COX4"/>
    <property type="match status" value="1"/>
</dbReference>
<reference evidence="13 14" key="1">
    <citation type="journal article" date="2018" name="Elife">
        <title>Functional genomics of lipid metabolism in the oleaginous yeast Rhodosporidium toruloides.</title>
        <authorList>
            <person name="Coradetti S.T."/>
            <person name="Pinel D."/>
            <person name="Geiselman G."/>
            <person name="Ito M."/>
            <person name="Mondo S."/>
            <person name="Reilly M.C."/>
            <person name="Cheng Y.F."/>
            <person name="Bauer S."/>
            <person name="Grigoriev I."/>
            <person name="Gladden J.M."/>
            <person name="Simmons B.A."/>
            <person name="Brem R."/>
            <person name="Arkin A.P."/>
            <person name="Skerker J.M."/>
        </authorList>
    </citation>
    <scope>NUCLEOTIDE SEQUENCE [LARGE SCALE GENOMIC DNA]</scope>
    <source>
        <strain evidence="13 14">NBRC 0880</strain>
    </source>
</reference>
<evidence type="ECO:0000256" key="8">
    <source>
        <dbReference type="ARBA" id="ARBA00023002"/>
    </source>
</evidence>
<keyword evidence="9" id="KW-0496">Mitochondrion</keyword>
<name>A0A2T0AC31_RHOTO</name>
<dbReference type="PANTHER" id="PTHR10707:SF10">
    <property type="entry name" value="CYTOCHROME C OXIDASE SUBUNIT 4"/>
    <property type="match status" value="1"/>
</dbReference>
<dbReference type="PANTHER" id="PTHR10707">
    <property type="entry name" value="CYTOCHROME C OXIDASE SUBUNIT IV"/>
    <property type="match status" value="1"/>
</dbReference>
<comment type="subcellular location">
    <subcellularLocation>
        <location evidence="1">Mitochondrion inner membrane</location>
        <topology evidence="1">Single-pass membrane protein</topology>
    </subcellularLocation>
</comment>
<keyword evidence="8" id="KW-0560">Oxidoreductase</keyword>
<keyword evidence="6" id="KW-0809">Transit peptide</keyword>
<dbReference type="GO" id="GO:0006123">
    <property type="term" value="P:mitochondrial electron transport, cytochrome c to oxygen"/>
    <property type="evidence" value="ECO:0007669"/>
    <property type="project" value="InterPro"/>
</dbReference>
<comment type="caution">
    <text evidence="13">The sequence shown here is derived from an EMBL/GenBank/DDBJ whole genome shotgun (WGS) entry which is preliminary data.</text>
</comment>
<evidence type="ECO:0000313" key="14">
    <source>
        <dbReference type="Proteomes" id="UP000239560"/>
    </source>
</evidence>
<dbReference type="OrthoDB" id="186013at2759"/>
<comment type="similarity">
    <text evidence="3">Belongs to the cytochrome c oxidase IV family.</text>
</comment>